<dbReference type="HOGENOM" id="CLU_012887_0_0_1"/>
<feature type="region of interest" description="Disordered" evidence="1">
    <location>
        <begin position="294"/>
        <end position="332"/>
    </location>
</feature>
<evidence type="ECO:0000256" key="1">
    <source>
        <dbReference type="SAM" id="MobiDB-lite"/>
    </source>
</evidence>
<organism evidence="2 3">
    <name type="scientific">Naumovozyma dairenensis (strain ATCC 10597 / BCRC 20456 / CBS 421 / NBRC 0211 / NRRL Y-12639)</name>
    <name type="common">Saccharomyces dairenensis</name>
    <dbReference type="NCBI Taxonomy" id="1071378"/>
    <lineage>
        <taxon>Eukaryota</taxon>
        <taxon>Fungi</taxon>
        <taxon>Dikarya</taxon>
        <taxon>Ascomycota</taxon>
        <taxon>Saccharomycotina</taxon>
        <taxon>Saccharomycetes</taxon>
        <taxon>Saccharomycetales</taxon>
        <taxon>Saccharomycetaceae</taxon>
        <taxon>Naumovozyma</taxon>
    </lineage>
</organism>
<feature type="compositionally biased region" description="Basic residues" evidence="1">
    <location>
        <begin position="304"/>
        <end position="314"/>
    </location>
</feature>
<feature type="compositionally biased region" description="Low complexity" evidence="1">
    <location>
        <begin position="800"/>
        <end position="813"/>
    </location>
</feature>
<dbReference type="OMA" id="IEWTSGY"/>
<dbReference type="GeneID" id="11495801"/>
<feature type="compositionally biased region" description="Low complexity" evidence="1">
    <location>
        <begin position="294"/>
        <end position="303"/>
    </location>
</feature>
<dbReference type="EMBL" id="HE580274">
    <property type="protein sequence ID" value="CCD26270.1"/>
    <property type="molecule type" value="Genomic_DNA"/>
</dbReference>
<feature type="compositionally biased region" description="Low complexity" evidence="1">
    <location>
        <begin position="24"/>
        <end position="39"/>
    </location>
</feature>
<feature type="compositionally biased region" description="Polar residues" evidence="1">
    <location>
        <begin position="772"/>
        <end position="786"/>
    </location>
</feature>
<dbReference type="eggNOG" id="ENOG502RISH">
    <property type="taxonomic scope" value="Eukaryota"/>
</dbReference>
<dbReference type="RefSeq" id="XP_003671513.1">
    <property type="nucleotide sequence ID" value="XM_003671465.1"/>
</dbReference>
<reference evidence="2 3" key="1">
    <citation type="journal article" date="2011" name="Proc. Natl. Acad. Sci. U.S.A.">
        <title>Evolutionary erosion of yeast sex chromosomes by mating-type switching accidents.</title>
        <authorList>
            <person name="Gordon J.L."/>
            <person name="Armisen D."/>
            <person name="Proux-Wera E."/>
            <person name="Oheigeartaigh S.S."/>
            <person name="Byrne K.P."/>
            <person name="Wolfe K.H."/>
        </authorList>
    </citation>
    <scope>NUCLEOTIDE SEQUENCE [LARGE SCALE GENOMIC DNA]</scope>
    <source>
        <strain evidence="3">ATCC 10597 / BCRC 20456 / CBS 421 / NBRC 0211 / NRRL Y-12639</strain>
    </source>
</reference>
<evidence type="ECO:0000313" key="2">
    <source>
        <dbReference type="EMBL" id="CCD26270.1"/>
    </source>
</evidence>
<protein>
    <submittedName>
        <fullName evidence="2">Uncharacterized protein</fullName>
    </submittedName>
</protein>
<dbReference type="KEGG" id="ndi:NDAI_0H00960"/>
<evidence type="ECO:0000313" key="3">
    <source>
        <dbReference type="Proteomes" id="UP000000689"/>
    </source>
</evidence>
<feature type="compositionally biased region" description="Low complexity" evidence="1">
    <location>
        <begin position="315"/>
        <end position="332"/>
    </location>
</feature>
<feature type="compositionally biased region" description="Gly residues" evidence="1">
    <location>
        <begin position="787"/>
        <end position="798"/>
    </location>
</feature>
<gene>
    <name evidence="2" type="primary">NDAI0H00960</name>
    <name evidence="2" type="ordered locus">NDAI_0H00960</name>
</gene>
<dbReference type="Proteomes" id="UP000000689">
    <property type="component" value="Chromosome 8"/>
</dbReference>
<name>G0WEQ9_NAUDC</name>
<feature type="region of interest" description="Disordered" evidence="1">
    <location>
        <begin position="24"/>
        <end position="47"/>
    </location>
</feature>
<dbReference type="AlphaFoldDB" id="G0WEQ9"/>
<feature type="region of interest" description="Disordered" evidence="1">
    <location>
        <begin position="656"/>
        <end position="701"/>
    </location>
</feature>
<feature type="region of interest" description="Disordered" evidence="1">
    <location>
        <begin position="721"/>
        <end position="855"/>
    </location>
</feature>
<proteinExistence type="predicted"/>
<dbReference type="STRING" id="1071378.G0WEQ9"/>
<feature type="compositionally biased region" description="Acidic residues" evidence="1">
    <location>
        <begin position="539"/>
        <end position="559"/>
    </location>
</feature>
<dbReference type="OrthoDB" id="843225at2759"/>
<feature type="region of interest" description="Disordered" evidence="1">
    <location>
        <begin position="529"/>
        <end position="567"/>
    </location>
</feature>
<sequence>MFNSKHENEMLRKAYRHLTLYPPAQSSTATSTSPMATPAPSSPSPTNPYPYLKYKPCVSFNTVPITSSNLEIDKEYESDFPGVQLYSTDYTMDEFYDNESGYISDNSDFHQHDKYITSSSFSNLRNRSPPPRSSKGNTVALGKLFKIAENGKIVREDYPSRPTVSNEAVVINRIVLNYEKLSLQRKRQIDKRLDDKPKFFKYSDILFSRPNSKIKKKSKISEEEAYVPLTKEQKRKEKILNEQIGYPTNPRTIICHLSGRRHTWVSLDWTIKQFAQDTDNVVIVANIPKMRSVLSSSTNARSRSMSRSRSRSRMRQQQQQRSPSMSPTRSSFSNDYEWTSGYNKTLIEQKLRDIFEYISLLLSKSPKSIKISVEIIIGKTKKMFTDVIDIYTPDFIVSSTLKWERTDNLVRWKSKTLTDKLCTSFPIPVFVVPAMRMFEFEIQLAEQFPSSSSLSSFSTFQKDYEKGRRPVLLHANTTQTPAIFTNDIANDGTVPYRGPDSNNYYHTDAYSSDDLYSKQFDNLLISQEQRRRDAMYDSTDTDEYETSDDDDDSTNENEDQISINSENSTVSLKTKLHKSARKHRREMINKMSNILNDPNLNIEQKQLSRLDIIIDSSLKFSLEMELLPIDSLSNNNNNKGVGFEKLKNVLTRQDMITPPSSKKSMLDVAPQKTKKKKQTALSSPSVPKLSRTREEENGMGTYHLTPVRSYDIASTALSRATRTGIRDKSPLGLSPVPSAPSKQQQKLNLPRMKSYDDTLRKVRSNEFEKRSYNNSPVRIQSPKSSNKGGGGGGGGGGLFSFFSRKPSSPSARSDSSDYDSDYIGFKPQRSYNSLKPSKKTPKKKTGLFGWSKNKA</sequence>
<keyword evidence="3" id="KW-1185">Reference proteome</keyword>
<accession>G0WEQ9</accession>
<feature type="compositionally biased region" description="Basic residues" evidence="1">
    <location>
        <begin position="836"/>
        <end position="845"/>
    </location>
</feature>
<feature type="compositionally biased region" description="Basic and acidic residues" evidence="1">
    <location>
        <begin position="753"/>
        <end position="771"/>
    </location>
</feature>